<evidence type="ECO:0000256" key="2">
    <source>
        <dbReference type="SAM" id="Phobius"/>
    </source>
</evidence>
<feature type="transmembrane region" description="Helical" evidence="2">
    <location>
        <begin position="172"/>
        <end position="191"/>
    </location>
</feature>
<accession>A0ABU2N757</accession>
<protein>
    <recommendedName>
        <fullName evidence="5">DUF4386 family protein</fullName>
    </recommendedName>
</protein>
<dbReference type="EMBL" id="JAVREJ010000005">
    <property type="protein sequence ID" value="MDT0349772.1"/>
    <property type="molecule type" value="Genomic_DNA"/>
</dbReference>
<keyword evidence="2" id="KW-1133">Transmembrane helix</keyword>
<evidence type="ECO:0008006" key="5">
    <source>
        <dbReference type="Google" id="ProtNLM"/>
    </source>
</evidence>
<evidence type="ECO:0000313" key="4">
    <source>
        <dbReference type="Proteomes" id="UP001183202"/>
    </source>
</evidence>
<feature type="transmembrane region" description="Helical" evidence="2">
    <location>
        <begin position="139"/>
        <end position="160"/>
    </location>
</feature>
<feature type="compositionally biased region" description="Low complexity" evidence="1">
    <location>
        <begin position="233"/>
        <end position="245"/>
    </location>
</feature>
<evidence type="ECO:0000256" key="1">
    <source>
        <dbReference type="SAM" id="MobiDB-lite"/>
    </source>
</evidence>
<keyword evidence="4" id="KW-1185">Reference proteome</keyword>
<sequence length="245" mass="25438">MEPVSPSTSSTARIAAVSGLVFAVLFVAALVFVHRAPTLGDPDTTYAAFYADGGDQLFVAVGLYLVPFAGIAFLWHMTAMRDVLNTLTPTPSAMAHGLNLLAGIIFVTLLFAGTAAVGATAFGVYFGHAPVEDPATARALTAVGYGLVFVFAVRGAGMFALTTTTLLRNAGVLPKIPAVVAYLLAVFLLLAVTNNPIAVLVFPAWVVLVSVFLLRHARRVAAPSPGSLPDPTPDTTSPSLRSDPS</sequence>
<organism evidence="3 4">
    <name type="scientific">Pseudonocardia charpentierae</name>
    <dbReference type="NCBI Taxonomy" id="3075545"/>
    <lineage>
        <taxon>Bacteria</taxon>
        <taxon>Bacillati</taxon>
        <taxon>Actinomycetota</taxon>
        <taxon>Actinomycetes</taxon>
        <taxon>Pseudonocardiales</taxon>
        <taxon>Pseudonocardiaceae</taxon>
        <taxon>Pseudonocardia</taxon>
    </lineage>
</organism>
<proteinExistence type="predicted"/>
<gene>
    <name evidence="3" type="ORF">RM445_09595</name>
</gene>
<feature type="transmembrane region" description="Helical" evidence="2">
    <location>
        <begin position="98"/>
        <end position="127"/>
    </location>
</feature>
<feature type="transmembrane region" description="Helical" evidence="2">
    <location>
        <begin position="197"/>
        <end position="214"/>
    </location>
</feature>
<dbReference type="Proteomes" id="UP001183202">
    <property type="component" value="Unassembled WGS sequence"/>
</dbReference>
<feature type="transmembrane region" description="Helical" evidence="2">
    <location>
        <begin position="56"/>
        <end position="77"/>
    </location>
</feature>
<evidence type="ECO:0000313" key="3">
    <source>
        <dbReference type="EMBL" id="MDT0349772.1"/>
    </source>
</evidence>
<keyword evidence="2" id="KW-0472">Membrane</keyword>
<feature type="transmembrane region" description="Helical" evidence="2">
    <location>
        <begin position="12"/>
        <end position="36"/>
    </location>
</feature>
<comment type="caution">
    <text evidence="3">The sequence shown here is derived from an EMBL/GenBank/DDBJ whole genome shotgun (WGS) entry which is preliminary data.</text>
</comment>
<name>A0ABU2N757_9PSEU</name>
<keyword evidence="2" id="KW-0812">Transmembrane</keyword>
<feature type="region of interest" description="Disordered" evidence="1">
    <location>
        <begin position="222"/>
        <end position="245"/>
    </location>
</feature>
<reference evidence="4" key="1">
    <citation type="submission" date="2023-07" db="EMBL/GenBank/DDBJ databases">
        <title>30 novel species of actinomycetes from the DSMZ collection.</title>
        <authorList>
            <person name="Nouioui I."/>
        </authorList>
    </citation>
    <scope>NUCLEOTIDE SEQUENCE [LARGE SCALE GENOMIC DNA]</scope>
    <source>
        <strain evidence="4">DSM 45834</strain>
    </source>
</reference>
<dbReference type="RefSeq" id="WP_311555807.1">
    <property type="nucleotide sequence ID" value="NZ_JAVREJ010000005.1"/>
</dbReference>